<dbReference type="SUPFAM" id="SSF82649">
    <property type="entry name" value="SufE/NifU"/>
    <property type="match status" value="1"/>
</dbReference>
<dbReference type="PANTHER" id="PTHR43597:SF5">
    <property type="entry name" value="SUFE-LIKE PROTEIN 2, CHLOROPLASTIC"/>
    <property type="match status" value="1"/>
</dbReference>
<reference evidence="5" key="2">
    <citation type="submission" date="2008-04" db="EMBL/GenBank/DDBJ databases">
        <title>Draft genome sequence of Providencia stuartii(ATCC 25827).</title>
        <authorList>
            <person name="Sudarsanam P."/>
            <person name="Ley R."/>
            <person name="Guruge J."/>
            <person name="Turnbaugh P.J."/>
            <person name="Mahowald M."/>
            <person name="Liep D."/>
            <person name="Gordon J."/>
        </authorList>
    </citation>
    <scope>NUCLEOTIDE SEQUENCE [LARGE SCALE GENOMIC DNA]</scope>
    <source>
        <strain evidence="5">ATCC 25827</strain>
    </source>
</reference>
<protein>
    <submittedName>
        <fullName evidence="4">Cysteine desulfurase, sulfur acceptor subunit CsdE</fullName>
        <ecNumber evidence="4">2.8.1.7</ecNumber>
    </submittedName>
</protein>
<dbReference type="InterPro" id="IPR017763">
    <property type="entry name" value="Cysteine_desulfurase_CsdE"/>
</dbReference>
<dbReference type="Pfam" id="PF02657">
    <property type="entry name" value="SufE"/>
    <property type="match status" value="1"/>
</dbReference>
<evidence type="ECO:0000259" key="3">
    <source>
        <dbReference type="Pfam" id="PF02657"/>
    </source>
</evidence>
<evidence type="ECO:0000313" key="4">
    <source>
        <dbReference type="EMBL" id="EDU61844.1"/>
    </source>
</evidence>
<dbReference type="EMBL" id="ABJD02000029">
    <property type="protein sequence ID" value="EDU61844.1"/>
    <property type="molecule type" value="Genomic_DNA"/>
</dbReference>
<dbReference type="PANTHER" id="PTHR43597">
    <property type="entry name" value="SULFUR ACCEPTOR PROTEIN CSDE"/>
    <property type="match status" value="1"/>
</dbReference>
<feature type="active site" description="Cysteine persulfide intermediate" evidence="2">
    <location>
        <position position="65"/>
    </location>
</feature>
<comment type="similarity">
    <text evidence="1">Belongs to the SufE family.</text>
</comment>
<comment type="caution">
    <text evidence="4">The sequence shown here is derived from an EMBL/GenBank/DDBJ whole genome shotgun (WGS) entry which is preliminary data.</text>
</comment>
<evidence type="ECO:0000313" key="5">
    <source>
        <dbReference type="Proteomes" id="UP000004506"/>
    </source>
</evidence>
<proteinExistence type="inferred from homology"/>
<feature type="non-terminal residue" evidence="4">
    <location>
        <position position="1"/>
    </location>
</feature>
<feature type="domain" description="Fe-S metabolism associated" evidence="3">
    <location>
        <begin position="25"/>
        <end position="146"/>
    </location>
</feature>
<evidence type="ECO:0000256" key="2">
    <source>
        <dbReference type="PIRSR" id="PIRSR617763-1"/>
    </source>
</evidence>
<evidence type="ECO:0000256" key="1">
    <source>
        <dbReference type="ARBA" id="ARBA00010282"/>
    </source>
</evidence>
<dbReference type="NCBIfam" id="TIGR03391">
    <property type="entry name" value="FeS_syn_CsdE"/>
    <property type="match status" value="1"/>
</dbReference>
<dbReference type="AlphaFoldDB" id="A0AA87CT29"/>
<dbReference type="EC" id="2.8.1.7" evidence="4"/>
<dbReference type="Proteomes" id="UP000004506">
    <property type="component" value="Unassembled WGS sequence"/>
</dbReference>
<dbReference type="Gene3D" id="3.90.1010.10">
    <property type="match status" value="1"/>
</dbReference>
<dbReference type="InterPro" id="IPR003808">
    <property type="entry name" value="Fe-S_metab-assoc_dom"/>
</dbReference>
<sequence length="155" mass="17560">RMTSNNFDILFPHPFGTTLKIEEIIEQFSAQKAWEDKYRLLIQLARQLPTLTDEQKQQTQEVKGCENRVWIGARLNDDQTFHFYGDSEGRVVKGLFAILLAAVEQKNSQAILAVDFEDILNRTGLSGQLSESRQNGIAALITTIRNFASEMTPAE</sequence>
<reference evidence="4 5" key="3">
    <citation type="submission" date="2008-05" db="EMBL/GenBank/DDBJ databases">
        <authorList>
            <person name="Fulton L."/>
            <person name="Clifton S."/>
            <person name="Fulton B."/>
            <person name="Xu J."/>
            <person name="Minx P."/>
            <person name="Pepin K.H."/>
            <person name="Johnson M."/>
            <person name="Thiruvilangam P."/>
            <person name="Bhonagiri V."/>
            <person name="Nash W.E."/>
            <person name="Mardis E.R."/>
            <person name="Wilson R.K."/>
        </authorList>
    </citation>
    <scope>NUCLEOTIDE SEQUENCE [LARGE SCALE GENOMIC DNA]</scope>
    <source>
        <strain evidence="4 5">ATCC 25827</strain>
    </source>
</reference>
<name>A0AA87CT29_PROST</name>
<gene>
    <name evidence="4" type="primary">csdE</name>
    <name evidence="4" type="ORF">PROSTU_00140</name>
</gene>
<accession>A0AA87CT29</accession>
<organism evidence="4 5">
    <name type="scientific">Providencia stuartii ATCC 25827</name>
    <dbReference type="NCBI Taxonomy" id="471874"/>
    <lineage>
        <taxon>Bacteria</taxon>
        <taxon>Pseudomonadati</taxon>
        <taxon>Pseudomonadota</taxon>
        <taxon>Gammaproteobacteria</taxon>
        <taxon>Enterobacterales</taxon>
        <taxon>Morganellaceae</taxon>
        <taxon>Providencia</taxon>
    </lineage>
</organism>
<dbReference type="GO" id="GO:0031071">
    <property type="term" value="F:cysteine desulfurase activity"/>
    <property type="evidence" value="ECO:0007669"/>
    <property type="project" value="UniProtKB-EC"/>
</dbReference>
<reference evidence="5" key="1">
    <citation type="submission" date="2008-04" db="EMBL/GenBank/DDBJ databases">
        <title>Draft genome sequence of Providencia stuartii (ATCC 25827).</title>
        <authorList>
            <person name="Sudarsanam P."/>
            <person name="Ley R."/>
            <person name="Guruge J."/>
            <person name="Turnbaugh P.J."/>
            <person name="Mahowald M."/>
            <person name="Liep D."/>
            <person name="Gordon J."/>
        </authorList>
    </citation>
    <scope>NUCLEOTIDE SEQUENCE [LARGE SCALE GENOMIC DNA]</scope>
    <source>
        <strain evidence="5">ATCC 25827</strain>
    </source>
</reference>
<keyword evidence="4" id="KW-0808">Transferase</keyword>